<evidence type="ECO:0000313" key="2">
    <source>
        <dbReference type="Proteomes" id="UP001231649"/>
    </source>
</evidence>
<accession>A0ACC2Q4N5</accession>
<reference evidence="1" key="1">
    <citation type="submission" date="2023-03" db="EMBL/GenBank/DDBJ databases">
        <title>Chromosome-level genomes of two armyworms, Mythimna separata and Mythimna loreyi, provide insights into the biosynthesis and reception of sex pheromones.</title>
        <authorList>
            <person name="Zhao H."/>
        </authorList>
    </citation>
    <scope>NUCLEOTIDE SEQUENCE</scope>
    <source>
        <strain evidence="1">BeijingLab</strain>
    </source>
</reference>
<dbReference type="EMBL" id="CM056804">
    <property type="protein sequence ID" value="KAJ8706422.1"/>
    <property type="molecule type" value="Genomic_DNA"/>
</dbReference>
<evidence type="ECO:0000313" key="1">
    <source>
        <dbReference type="EMBL" id="KAJ8706422.1"/>
    </source>
</evidence>
<name>A0ACC2Q4N5_9NEOP</name>
<protein>
    <submittedName>
        <fullName evidence="1">Uncharacterized protein</fullName>
    </submittedName>
</protein>
<comment type="caution">
    <text evidence="1">The sequence shown here is derived from an EMBL/GenBank/DDBJ whole genome shotgun (WGS) entry which is preliminary data.</text>
</comment>
<gene>
    <name evidence="1" type="ORF">PYW08_011048</name>
</gene>
<proteinExistence type="predicted"/>
<organism evidence="1 2">
    <name type="scientific">Mythimna loreyi</name>
    <dbReference type="NCBI Taxonomy" id="667449"/>
    <lineage>
        <taxon>Eukaryota</taxon>
        <taxon>Metazoa</taxon>
        <taxon>Ecdysozoa</taxon>
        <taxon>Arthropoda</taxon>
        <taxon>Hexapoda</taxon>
        <taxon>Insecta</taxon>
        <taxon>Pterygota</taxon>
        <taxon>Neoptera</taxon>
        <taxon>Endopterygota</taxon>
        <taxon>Lepidoptera</taxon>
        <taxon>Glossata</taxon>
        <taxon>Ditrysia</taxon>
        <taxon>Noctuoidea</taxon>
        <taxon>Noctuidae</taxon>
        <taxon>Noctuinae</taxon>
        <taxon>Hadenini</taxon>
        <taxon>Mythimna</taxon>
    </lineage>
</organism>
<sequence length="247" mass="27790">MVAFNNMPFVRPASVPIGQVWSRFKGRERNGKPALMYQIRDMDESIRQTCLDMMQETFLRDEPLCDILGINKDPVSIATIRANWEAYVSMNTSLACYTEEDGQPKDLVGFNIVIVKSKDDVEEDFDKVQGESWKKLLRTLITAEELLDVFQHYDVDRYLTSSGLTVLPEYRGQNIGAKFIEAREPLCKALGIQAAATVFTASASQVLAAKCGYEVLAELDYEDMKKQGIDLTGCPTPTAKLMGFKYK</sequence>
<keyword evidence="2" id="KW-1185">Reference proteome</keyword>
<dbReference type="Proteomes" id="UP001231649">
    <property type="component" value="Chromosome 28"/>
</dbReference>